<evidence type="ECO:0000313" key="15">
    <source>
        <dbReference type="Proteomes" id="UP001363151"/>
    </source>
</evidence>
<dbReference type="Pfam" id="PF13640">
    <property type="entry name" value="2OG-FeII_Oxy_3"/>
    <property type="match status" value="1"/>
</dbReference>
<evidence type="ECO:0000256" key="10">
    <source>
        <dbReference type="ARBA" id="ARBA00023136"/>
    </source>
</evidence>
<dbReference type="InterPro" id="IPR045054">
    <property type="entry name" value="P4HA-like"/>
</dbReference>
<dbReference type="PROSITE" id="PS51471">
    <property type="entry name" value="FE2OG_OXY"/>
    <property type="match status" value="1"/>
</dbReference>
<dbReference type="InterPro" id="IPR006620">
    <property type="entry name" value="Pro_4_hyd_alph"/>
</dbReference>
<sequence length="511" mass="55349">MGFAARVCAPLLALVALTAAVEDGWRCTDGHNNCQEWSYKGECDKNAAYMTATCPYSCGHCRREAGAAVDASGNAVAALTSHNVSGVFDDPAKRWRGVVRNPAAAMDATASGGVEITIAHAYGAGGSVDVLWESGGKTRDAHGEGTKLFGMEPGERMKISTFEDHVFRVASAASGATLTSFKVMPNRPTFTIDENSVRRYASTEDCADTHPSCAGRASRGECTNAPGWMVMKCSRSCESCHLRDPELRCPRSRLNVRQVPGLLPGGVDALYENLAAAWPQFNVTIHSRPGGDPDGDDVADGPWIATFDNFFSEAEGAEILGTVNNQFSRSTDQGAVDKYGEQQKVVSTSRTSENAWCTGACESNRATRAVMARIEEVTGVPKENYESFQVLRYTHGQQYRAHHDMSRGDNALACGPRIYTFFMYFSDVEKGGETEFPMVKRPSGKTVKIAPKRGSALLWPSVTSDDPTAQDPRTRHAALPVVEGTKFAANAWIHMFDYNEPNIWGCTGAFD</sequence>
<dbReference type="Pfam" id="PF01549">
    <property type="entry name" value="ShK"/>
    <property type="match status" value="2"/>
</dbReference>
<evidence type="ECO:0000256" key="6">
    <source>
        <dbReference type="ARBA" id="ARBA00022964"/>
    </source>
</evidence>
<evidence type="ECO:0000256" key="2">
    <source>
        <dbReference type="ARBA" id="ARBA00004167"/>
    </source>
</evidence>
<dbReference type="PANTHER" id="PTHR10869">
    <property type="entry name" value="PROLYL 4-HYDROXYLASE ALPHA SUBUNIT"/>
    <property type="match status" value="1"/>
</dbReference>
<evidence type="ECO:0000256" key="1">
    <source>
        <dbReference type="ARBA" id="ARBA00001961"/>
    </source>
</evidence>
<dbReference type="InterPro" id="IPR005123">
    <property type="entry name" value="Oxoglu/Fe-dep_dioxygenase_dom"/>
</dbReference>
<evidence type="ECO:0000256" key="4">
    <source>
        <dbReference type="ARBA" id="ARBA00022692"/>
    </source>
</evidence>
<keyword evidence="11" id="KW-0732">Signal</keyword>
<keyword evidence="6" id="KW-0223">Dioxygenase</keyword>
<evidence type="ECO:0000256" key="9">
    <source>
        <dbReference type="ARBA" id="ARBA00023004"/>
    </source>
</evidence>
<evidence type="ECO:0000259" key="12">
    <source>
        <dbReference type="PROSITE" id="PS51471"/>
    </source>
</evidence>
<dbReference type="Gene3D" id="2.60.120.620">
    <property type="entry name" value="q2cbj1_9rhob like domain"/>
    <property type="match status" value="1"/>
</dbReference>
<keyword evidence="5" id="KW-0479">Metal-binding</keyword>
<proteinExistence type="predicted"/>
<comment type="caution">
    <text evidence="14">The sequence shown here is derived from an EMBL/GenBank/DDBJ whole genome shotgun (WGS) entry which is preliminary data.</text>
</comment>
<keyword evidence="4" id="KW-0812">Transmembrane</keyword>
<evidence type="ECO:0000313" key="14">
    <source>
        <dbReference type="EMBL" id="KAK7236861.1"/>
    </source>
</evidence>
<dbReference type="InterPro" id="IPR003582">
    <property type="entry name" value="ShKT_dom"/>
</dbReference>
<feature type="signal peptide" evidence="11">
    <location>
        <begin position="1"/>
        <end position="20"/>
    </location>
</feature>
<gene>
    <name evidence="14" type="primary">P4HA2</name>
    <name evidence="14" type="ORF">SO694_000920105</name>
</gene>
<dbReference type="PROSITE" id="PS51670">
    <property type="entry name" value="SHKT"/>
    <property type="match status" value="2"/>
</dbReference>
<feature type="domain" description="Fe2OG dioxygenase" evidence="12">
    <location>
        <begin position="384"/>
        <end position="495"/>
    </location>
</feature>
<evidence type="ECO:0000256" key="7">
    <source>
        <dbReference type="ARBA" id="ARBA00022989"/>
    </source>
</evidence>
<keyword evidence="9" id="KW-0408">Iron</keyword>
<dbReference type="Proteomes" id="UP001363151">
    <property type="component" value="Unassembled WGS sequence"/>
</dbReference>
<feature type="chain" id="PRO_5045282716" evidence="11">
    <location>
        <begin position="21"/>
        <end position="511"/>
    </location>
</feature>
<dbReference type="PANTHER" id="PTHR10869:SF233">
    <property type="entry name" value="FE2OG DIOXYGENASE DOMAIN-CONTAINING PROTEIN"/>
    <property type="match status" value="1"/>
</dbReference>
<dbReference type="SMART" id="SM00702">
    <property type="entry name" value="P4Hc"/>
    <property type="match status" value="1"/>
</dbReference>
<evidence type="ECO:0000256" key="5">
    <source>
        <dbReference type="ARBA" id="ARBA00022723"/>
    </source>
</evidence>
<keyword evidence="10" id="KW-0472">Membrane</keyword>
<keyword evidence="7" id="KW-1133">Transmembrane helix</keyword>
<keyword evidence="8" id="KW-0560">Oxidoreductase</keyword>
<keyword evidence="15" id="KW-1185">Reference proteome</keyword>
<dbReference type="InterPro" id="IPR044862">
    <property type="entry name" value="Pro_4_hyd_alph_FE2OG_OXY"/>
</dbReference>
<comment type="cofactor">
    <cofactor evidence="1">
        <name>L-ascorbate</name>
        <dbReference type="ChEBI" id="CHEBI:38290"/>
    </cofactor>
</comment>
<protein>
    <submittedName>
        <fullName evidence="14">Procollagen-proline 4-dioxygenase</fullName>
    </submittedName>
</protein>
<name>A0ABR1FRV5_AURAN</name>
<feature type="domain" description="ShKT" evidence="13">
    <location>
        <begin position="27"/>
        <end position="61"/>
    </location>
</feature>
<evidence type="ECO:0000256" key="11">
    <source>
        <dbReference type="SAM" id="SignalP"/>
    </source>
</evidence>
<feature type="domain" description="ShKT" evidence="13">
    <location>
        <begin position="206"/>
        <end position="240"/>
    </location>
</feature>
<dbReference type="SMART" id="SM00254">
    <property type="entry name" value="ShKT"/>
    <property type="match status" value="2"/>
</dbReference>
<evidence type="ECO:0000256" key="3">
    <source>
        <dbReference type="ARBA" id="ARBA00004308"/>
    </source>
</evidence>
<reference evidence="14 15" key="1">
    <citation type="submission" date="2024-03" db="EMBL/GenBank/DDBJ databases">
        <title>Aureococcus anophagefferens CCMP1851 and Kratosvirus quantuckense: Draft genome of a second virus-susceptible host strain in the model system.</title>
        <authorList>
            <person name="Chase E."/>
            <person name="Truchon A.R."/>
            <person name="Schepens W."/>
            <person name="Wilhelm S.W."/>
        </authorList>
    </citation>
    <scope>NUCLEOTIDE SEQUENCE [LARGE SCALE GENOMIC DNA]</scope>
    <source>
        <strain evidence="14 15">CCMP1851</strain>
    </source>
</reference>
<evidence type="ECO:0000259" key="13">
    <source>
        <dbReference type="PROSITE" id="PS51670"/>
    </source>
</evidence>
<evidence type="ECO:0000256" key="8">
    <source>
        <dbReference type="ARBA" id="ARBA00023002"/>
    </source>
</evidence>
<organism evidence="14 15">
    <name type="scientific">Aureococcus anophagefferens</name>
    <name type="common">Harmful bloom alga</name>
    <dbReference type="NCBI Taxonomy" id="44056"/>
    <lineage>
        <taxon>Eukaryota</taxon>
        <taxon>Sar</taxon>
        <taxon>Stramenopiles</taxon>
        <taxon>Ochrophyta</taxon>
        <taxon>Pelagophyceae</taxon>
        <taxon>Pelagomonadales</taxon>
        <taxon>Pelagomonadaceae</taxon>
        <taxon>Aureococcus</taxon>
    </lineage>
</organism>
<accession>A0ABR1FRV5</accession>
<dbReference type="EMBL" id="JBBJCI010000256">
    <property type="protein sequence ID" value="KAK7236861.1"/>
    <property type="molecule type" value="Genomic_DNA"/>
</dbReference>
<comment type="subcellular location">
    <subcellularLocation>
        <location evidence="3">Endomembrane system</location>
    </subcellularLocation>
    <subcellularLocation>
        <location evidence="2">Membrane</location>
        <topology evidence="2">Single-pass membrane protein</topology>
    </subcellularLocation>
</comment>